<comment type="caution">
    <text evidence="2">The sequence shown here is derived from an EMBL/GenBank/DDBJ whole genome shotgun (WGS) entry which is preliminary data.</text>
</comment>
<feature type="transmembrane region" description="Helical" evidence="1">
    <location>
        <begin position="79"/>
        <end position="101"/>
    </location>
</feature>
<dbReference type="NCBIfam" id="NF038391">
    <property type="entry name" value="streptophobe"/>
    <property type="match status" value="1"/>
</dbReference>
<feature type="transmembrane region" description="Helical" evidence="1">
    <location>
        <begin position="46"/>
        <end position="67"/>
    </location>
</feature>
<keyword evidence="1" id="KW-0472">Membrane</keyword>
<keyword evidence="3" id="KW-1185">Reference proteome</keyword>
<evidence type="ECO:0000313" key="3">
    <source>
        <dbReference type="Proteomes" id="UP001199054"/>
    </source>
</evidence>
<dbReference type="Proteomes" id="UP001199054">
    <property type="component" value="Unassembled WGS sequence"/>
</dbReference>
<sequence>MSGTAGSLLRAWRDAFVAVVAGFVAMAAVAAAGLACAGAGNLPDGAFPHVVAAVVAMAAGGAVEVTGEAGFLADARVDLSVVPLSVSLAGALATGLCFLRPLHNRAVATALELLARAVPVVVLWLLALTGSALLARHTFVLSLPPGLPSDSPPQDFGDLGDLGDLVGLGDLGDLADPRQVGDLLGVTPEVGFRADLAATLGFGLLWILGLLLIALLVSRRAPLPSALVRFHTALRPAAFSTAALLLACVAVAAVIGLVAAATRGHPADTFAVLLLGLPNLAWLALTVGFGGAWEGRVEGPFGLPVPHVLDQVLRTPGGLSTVDVASLARSDGPVWWWLVVAAAVLLFATGFLTAVRSPAGVPPWRHALHLAVALGLGVLAVCLLGRVHAQFGLSLLGLGDVPGLGGSVQLLPQLGRTVGLALLWGAVAGFLGALAAKPVHRRGEAGDAAGAPGRPAGPDRTT</sequence>
<feature type="transmembrane region" description="Helical" evidence="1">
    <location>
        <begin position="334"/>
        <end position="355"/>
    </location>
</feature>
<feature type="transmembrane region" description="Helical" evidence="1">
    <location>
        <begin position="367"/>
        <end position="389"/>
    </location>
</feature>
<feature type="transmembrane region" description="Helical" evidence="1">
    <location>
        <begin position="270"/>
        <end position="293"/>
    </location>
</feature>
<evidence type="ECO:0000256" key="1">
    <source>
        <dbReference type="SAM" id="Phobius"/>
    </source>
</evidence>
<organism evidence="2 3">
    <name type="scientific">Streptomyces antimicrobicus</name>
    <dbReference type="NCBI Taxonomy" id="2883108"/>
    <lineage>
        <taxon>Bacteria</taxon>
        <taxon>Bacillati</taxon>
        <taxon>Actinomycetota</taxon>
        <taxon>Actinomycetes</taxon>
        <taxon>Kitasatosporales</taxon>
        <taxon>Streptomycetaceae</taxon>
        <taxon>Streptomyces</taxon>
    </lineage>
</organism>
<dbReference type="EMBL" id="JAJAUY010000019">
    <property type="protein sequence ID" value="MCB5179267.1"/>
    <property type="molecule type" value="Genomic_DNA"/>
</dbReference>
<proteinExistence type="predicted"/>
<feature type="transmembrane region" description="Helical" evidence="1">
    <location>
        <begin position="15"/>
        <end position="40"/>
    </location>
</feature>
<gene>
    <name evidence="2" type="ORF">LG632_07670</name>
</gene>
<reference evidence="2 3" key="1">
    <citation type="submission" date="2021-10" db="EMBL/GenBank/DDBJ databases">
        <title>Streptomyces sp. strain SMC 277, a novel streptomycete isolated from soil.</title>
        <authorList>
            <person name="Chanama M."/>
        </authorList>
    </citation>
    <scope>NUCLEOTIDE SEQUENCE [LARGE SCALE GENOMIC DNA]</scope>
    <source>
        <strain evidence="2 3">SMC 277</strain>
    </source>
</reference>
<feature type="transmembrane region" description="Helical" evidence="1">
    <location>
        <begin position="417"/>
        <end position="436"/>
    </location>
</feature>
<feature type="transmembrane region" description="Helical" evidence="1">
    <location>
        <begin position="237"/>
        <end position="258"/>
    </location>
</feature>
<feature type="transmembrane region" description="Helical" evidence="1">
    <location>
        <begin position="113"/>
        <end position="135"/>
    </location>
</feature>
<keyword evidence="1" id="KW-1133">Transmembrane helix</keyword>
<protein>
    <submittedName>
        <fullName evidence="2">Streptophobe family protein</fullName>
    </submittedName>
</protein>
<name>A0ABS8B3W2_9ACTN</name>
<dbReference type="InterPro" id="IPR047724">
    <property type="entry name" value="Streptophobe"/>
</dbReference>
<evidence type="ECO:0000313" key="2">
    <source>
        <dbReference type="EMBL" id="MCB5179267.1"/>
    </source>
</evidence>
<accession>A0ABS8B3W2</accession>
<feature type="transmembrane region" description="Helical" evidence="1">
    <location>
        <begin position="196"/>
        <end position="217"/>
    </location>
</feature>
<keyword evidence="1" id="KW-0812">Transmembrane</keyword>
<dbReference type="RefSeq" id="WP_226726086.1">
    <property type="nucleotide sequence ID" value="NZ_JAJAUY010000019.1"/>
</dbReference>